<protein>
    <submittedName>
        <fullName evidence="3">Psp protein</fullName>
    </submittedName>
</protein>
<reference evidence="3 4" key="1">
    <citation type="journal article" date="2017" name="Int. J. Parasitol.">
        <title>The genome of the protozoan parasite Cystoisospora suis and a reverse vaccinology approach to identify vaccine candidates.</title>
        <authorList>
            <person name="Palmieri N."/>
            <person name="Shrestha A."/>
            <person name="Ruttkowski B."/>
            <person name="Beck T."/>
            <person name="Vogl C."/>
            <person name="Tomley F."/>
            <person name="Blake D.P."/>
            <person name="Joachim A."/>
        </authorList>
    </citation>
    <scope>NUCLEOTIDE SEQUENCE [LARGE SCALE GENOMIC DNA]</scope>
    <source>
        <strain evidence="3 4">Wien I</strain>
    </source>
</reference>
<dbReference type="Pfam" id="PF04037">
    <property type="entry name" value="DUF382"/>
    <property type="match status" value="1"/>
</dbReference>
<feature type="compositionally biased region" description="Basic residues" evidence="1">
    <location>
        <begin position="803"/>
        <end position="812"/>
    </location>
</feature>
<comment type="caution">
    <text evidence="3">The sequence shown here is derived from an EMBL/GenBank/DDBJ whole genome shotgun (WGS) entry which is preliminary data.</text>
</comment>
<dbReference type="InterPro" id="IPR006568">
    <property type="entry name" value="PSP_pro-rich"/>
</dbReference>
<dbReference type="OrthoDB" id="10260794at2759"/>
<feature type="compositionally biased region" description="Basic residues" evidence="1">
    <location>
        <begin position="266"/>
        <end position="276"/>
    </location>
</feature>
<feature type="region of interest" description="Disordered" evidence="1">
    <location>
        <begin position="526"/>
        <end position="552"/>
    </location>
</feature>
<name>A0A2C6LF60_9APIC</name>
<feature type="region of interest" description="Disordered" evidence="1">
    <location>
        <begin position="630"/>
        <end position="651"/>
    </location>
</feature>
<feature type="domain" description="PSP proline-rich" evidence="2">
    <location>
        <begin position="420"/>
        <end position="473"/>
    </location>
</feature>
<dbReference type="Pfam" id="PF04046">
    <property type="entry name" value="PSP"/>
    <property type="match status" value="1"/>
</dbReference>
<dbReference type="GeneID" id="94424237"/>
<gene>
    <name evidence="3" type="ORF">CSUI_000819</name>
</gene>
<evidence type="ECO:0000313" key="4">
    <source>
        <dbReference type="Proteomes" id="UP000221165"/>
    </source>
</evidence>
<dbReference type="PANTHER" id="PTHR12785">
    <property type="entry name" value="SPLICING FACTOR 3B"/>
    <property type="match status" value="1"/>
</dbReference>
<sequence>MAGAPCSVASDGGGQPTTNGTSNGISSESSKDSHNLKELRKKQPGEVRKLLKLLKRKKSRQQKQQKDFQVLVEEEREQLKKCVSRKKRSDLMLLMRQPMGGRRQPKQITGDSIAEEDEATESEDDDDNTNKNKGKDERREGGGSSSTFAGDSSDDDREEDEEEEGAANVQIRYVVPDETAGPDAELAKQFNEVFEKFKPLDEEEGQEEDEDDEEEEEDEDESEGKRKAGQDLTLEDDEFDDDDEDGGLGEKGPGGKTKKPGEKGGKKLTKKQKKLMSRPSLAELKQKTNRPDMVEIWDTCSADPEFLVYLKGLRNIVPVPPHWAHKRRYLQWKRGFEKPPFKLPPHIEATKISEVRSALVEAESQKTLRQRMREKVRPKQNKLAIDYQVLHDCFFKYAVKPALTGFGDLYYEGKEFEKKNKNFTCGQLSDRLKQALGMGPLAPPPWLINMQRYGPPPAYPRLKIPGLNAPIPAGCSYGYHAGGWGKPPVNEFGQPLYEAEGTGAEEEEDPEVDMGIAMLWGELPEGVEEEEEEDEGGEGKEGAAPGTPAGTETPFLEGGIASIGGATSITSGLDSPASFDIRKRPGGTSSLASSTAKPYTILTPQEVPAGQQQGQLFGVKHTYKIPSGSAAGVATPGGGQMTPGGHSTPRISSGIVTPFGGIGGTSSSGMRTPMIAGGSGMHTPFGGNRTPFGTGGRATPIAPGGGFASVPGTPFAGAGAGGTVSGVQTPARPGFATPAGITVSLNPNEMEQEGVFTADVIRQQLRHHEEAAARAKQAAGQVDPADTRKRKGDEIRGTQTVTKTKKKKQFKF</sequence>
<evidence type="ECO:0000313" key="3">
    <source>
        <dbReference type="EMBL" id="PHJ25333.1"/>
    </source>
</evidence>
<feature type="region of interest" description="Disordered" evidence="1">
    <location>
        <begin position="1"/>
        <end position="281"/>
    </location>
</feature>
<dbReference type="PANTHER" id="PTHR12785:SF6">
    <property type="entry name" value="SPLICING FACTOR 3B SUBUNIT 2"/>
    <property type="match status" value="1"/>
</dbReference>
<feature type="region of interest" description="Disordered" evidence="1">
    <location>
        <begin position="767"/>
        <end position="812"/>
    </location>
</feature>
<dbReference type="AlphaFoldDB" id="A0A2C6LF60"/>
<feature type="compositionally biased region" description="Basic and acidic residues" evidence="1">
    <location>
        <begin position="128"/>
        <end position="141"/>
    </location>
</feature>
<dbReference type="Proteomes" id="UP000221165">
    <property type="component" value="Unassembled WGS sequence"/>
</dbReference>
<dbReference type="InterPro" id="IPR007180">
    <property type="entry name" value="DUF382"/>
</dbReference>
<feature type="compositionally biased region" description="Basic and acidic residues" evidence="1">
    <location>
        <begin position="785"/>
        <end position="796"/>
    </location>
</feature>
<feature type="compositionally biased region" description="Polar residues" evidence="1">
    <location>
        <begin position="16"/>
        <end position="28"/>
    </location>
</feature>
<accession>A0A2C6LF60</accession>
<dbReference type="InterPro" id="IPR052584">
    <property type="entry name" value="U2_snRNP_Complex_Component"/>
</dbReference>
<feature type="compositionally biased region" description="Acidic residues" evidence="1">
    <location>
        <begin position="233"/>
        <end position="247"/>
    </location>
</feature>
<evidence type="ECO:0000256" key="1">
    <source>
        <dbReference type="SAM" id="MobiDB-lite"/>
    </source>
</evidence>
<dbReference type="GO" id="GO:0005634">
    <property type="term" value="C:nucleus"/>
    <property type="evidence" value="ECO:0007669"/>
    <property type="project" value="InterPro"/>
</dbReference>
<keyword evidence="4" id="KW-1185">Reference proteome</keyword>
<evidence type="ECO:0000259" key="2">
    <source>
        <dbReference type="SMART" id="SM00581"/>
    </source>
</evidence>
<dbReference type="VEuPathDB" id="ToxoDB:CSUI_000819"/>
<organism evidence="3 4">
    <name type="scientific">Cystoisospora suis</name>
    <dbReference type="NCBI Taxonomy" id="483139"/>
    <lineage>
        <taxon>Eukaryota</taxon>
        <taxon>Sar</taxon>
        <taxon>Alveolata</taxon>
        <taxon>Apicomplexa</taxon>
        <taxon>Conoidasida</taxon>
        <taxon>Coccidia</taxon>
        <taxon>Eucoccidiorida</taxon>
        <taxon>Eimeriorina</taxon>
        <taxon>Sarcocystidae</taxon>
        <taxon>Cystoisospora</taxon>
    </lineage>
</organism>
<feature type="compositionally biased region" description="Acidic residues" evidence="1">
    <location>
        <begin position="152"/>
        <end position="165"/>
    </location>
</feature>
<dbReference type="EMBL" id="MIGC01000309">
    <property type="protein sequence ID" value="PHJ25333.1"/>
    <property type="molecule type" value="Genomic_DNA"/>
</dbReference>
<feature type="compositionally biased region" description="Basic residues" evidence="1">
    <location>
        <begin position="50"/>
        <end position="63"/>
    </location>
</feature>
<feature type="compositionally biased region" description="Basic and acidic residues" evidence="1">
    <location>
        <begin position="29"/>
        <end position="49"/>
    </location>
</feature>
<feature type="compositionally biased region" description="Low complexity" evidence="1">
    <location>
        <begin position="542"/>
        <end position="552"/>
    </location>
</feature>
<feature type="compositionally biased region" description="Acidic residues" evidence="1">
    <location>
        <begin position="113"/>
        <end position="127"/>
    </location>
</feature>
<feature type="compositionally biased region" description="Acidic residues" evidence="1">
    <location>
        <begin position="201"/>
        <end position="222"/>
    </location>
</feature>
<dbReference type="SMART" id="SM00581">
    <property type="entry name" value="PSP"/>
    <property type="match status" value="1"/>
</dbReference>
<proteinExistence type="predicted"/>
<feature type="compositionally biased region" description="Acidic residues" evidence="1">
    <location>
        <begin position="526"/>
        <end position="536"/>
    </location>
</feature>
<dbReference type="RefSeq" id="XP_067927005.1">
    <property type="nucleotide sequence ID" value="XM_068061026.1"/>
</dbReference>